<dbReference type="InterPro" id="IPR036397">
    <property type="entry name" value="RNaseH_sf"/>
</dbReference>
<protein>
    <submittedName>
        <fullName evidence="4">Retrovirus-related Pol polyprotein from transposon RE1</fullName>
    </submittedName>
</protein>
<dbReference type="Pfam" id="PF22936">
    <property type="entry name" value="Pol_BBD"/>
    <property type="match status" value="1"/>
</dbReference>
<evidence type="ECO:0000256" key="1">
    <source>
        <dbReference type="ARBA" id="ARBA00022750"/>
    </source>
</evidence>
<gene>
    <name evidence="4" type="primary">RE1_2326</name>
    <name evidence="4" type="ORF">CK203_001223</name>
</gene>
<feature type="region of interest" description="Disordered" evidence="2">
    <location>
        <begin position="269"/>
        <end position="308"/>
    </location>
</feature>
<sequence>MVSEPLAQNSGFVISKSLISSDILPFSVLLRSRNKSDLVVSLPTEGKARCQDRPIPKVWRSEAERVKLTHPEKQDASTHASARGGAWQLLFTSDQFHWHRNPVFRPVCGAVISFLDCEILFLGFQVFLLLFLFGLQEVLVSFFLLAVVNCNFWSGLLLSSHYEFVKELMDYLDFLYSGKGNVSRMYDVWNAFHCPEKGAKSLTAYFMDFKKMVVMSFLSGLPSEFETAKSQILSGSDIGSLQEVFSRVLRTENVPSSQHINVLAAKGGNAENTRRAGHTKKNCKKLHNRNRRNQTTNATSNTATSSDSSDKIVTMTAKEFAKYSQYQEALKASTLVITPTESGKTCLVSSSNKWIIDSGAINHMTSIHKTFSTFRTHFAPPITVADGSTYEIKGSRTVKPSSITLSYVLNLPNLAFNLISDLRTKPTFGKGHASNGLYILDEWVPRPVACVNTASPVEAHCRSDNGKEYVSNSFQNYMSHNGILHQTSCVDTPSQNRVAERKNRHLLETARALMFQMKVPKQFWVDAVSTAYFLINHMPTVVLKGDIPYKVIHPQKSLFPIESRIFGCTCYVRDTRPSVTKLDPKALKCVFLGYLRLQKGYRCFSTDLNKYLVSTDVVFSEDTSFFSSPTSSASEEENEEWLVYQVINSRPTVGQSSMVDSDASLAYLDTVDDVPPAPIKPLIVQVYSRCPVTTDTCPAPTPSSSDPSNDLDRPISLRKGKRQCKSTYSIANFVSYDHLSSSSSVFVASIDSISAPKTVTEALNHPSWKNAMLEEIRALEDNHTWKLVDLPQGKKVVGCKWVFAVKVNPDGSMARLKVRLVARGYAQTYGVDYSDTFSPVAKLNSVRLFISIVASQQWMIHQLDIKNAFLDGDLEEVYVEQSPGYDAQGEYRKVCCLKKALYGLKQSPRAWFGKFNKEIQAFGMNKSKKNHSVFYKQSATGIILLVVYVNDIVITGNDHAGISDLKAFMHSKFHTKDLGELKYFLGIEVSRSMKGMFLSQKKYVLDLLEETGKIEAKPCTTPMVPNVQLMPDDGDPFYNPKRYRRVVGKLNYLTVTRPDIAYTKAPGLGTLYSSQGHTRIECFSDADWAGSKFDRRSTTGYCVFFGRNLVAWKSKKQSVVSRSSVESEYRAMAQATCEIIWIHQLLCEVGMKCIMPAKLWCDNQAALHIAANPVYHEITKHIEVDCHFIREKIEENLVSTGHVKTGEQLGDIFTKALNGTQVEYFCNKLGMINVYAPT</sequence>
<reference evidence="4 5" key="1">
    <citation type="journal article" date="2018" name="PLoS Genet.">
        <title>Population sequencing reveals clonal diversity and ancestral inbreeding in the grapevine cultivar Chardonnay.</title>
        <authorList>
            <person name="Roach M.J."/>
            <person name="Johnson D.L."/>
            <person name="Bohlmann J."/>
            <person name="van Vuuren H.J."/>
            <person name="Jones S.J."/>
            <person name="Pretorius I.S."/>
            <person name="Schmidt S.A."/>
            <person name="Borneman A.R."/>
        </authorList>
    </citation>
    <scope>NUCLEOTIDE SEQUENCE [LARGE SCALE GENOMIC DNA]</scope>
    <source>
        <strain evidence="5">cv. Chardonnay</strain>
        <tissue evidence="4">Leaf</tissue>
    </source>
</reference>
<evidence type="ECO:0000256" key="2">
    <source>
        <dbReference type="SAM" id="MobiDB-lite"/>
    </source>
</evidence>
<dbReference type="PANTHER" id="PTHR11439:SF467">
    <property type="entry name" value="INTEGRASE CATALYTIC DOMAIN-CONTAINING PROTEIN"/>
    <property type="match status" value="1"/>
</dbReference>
<dbReference type="InterPro" id="IPR001584">
    <property type="entry name" value="Integrase_cat-core"/>
</dbReference>
<dbReference type="Proteomes" id="UP000288805">
    <property type="component" value="Unassembled WGS sequence"/>
</dbReference>
<proteinExistence type="predicted"/>
<evidence type="ECO:0000313" key="5">
    <source>
        <dbReference type="Proteomes" id="UP000288805"/>
    </source>
</evidence>
<accession>A0A438KLI7</accession>
<comment type="caution">
    <text evidence="4">The sequence shown here is derived from an EMBL/GenBank/DDBJ whole genome shotgun (WGS) entry which is preliminary data.</text>
</comment>
<dbReference type="GO" id="GO:0004190">
    <property type="term" value="F:aspartic-type endopeptidase activity"/>
    <property type="evidence" value="ECO:0007669"/>
    <property type="project" value="UniProtKB-KW"/>
</dbReference>
<dbReference type="PROSITE" id="PS50994">
    <property type="entry name" value="INTEGRASE"/>
    <property type="match status" value="1"/>
</dbReference>
<dbReference type="AlphaFoldDB" id="A0A438KLI7"/>
<feature type="compositionally biased region" description="Basic residues" evidence="2">
    <location>
        <begin position="275"/>
        <end position="292"/>
    </location>
</feature>
<keyword evidence="1" id="KW-0645">Protease</keyword>
<keyword evidence="1" id="KW-0378">Hydrolase</keyword>
<dbReference type="InterPro" id="IPR054722">
    <property type="entry name" value="PolX-like_BBD"/>
</dbReference>
<dbReference type="SUPFAM" id="SSF53098">
    <property type="entry name" value="Ribonuclease H-like"/>
    <property type="match status" value="1"/>
</dbReference>
<name>A0A438KLI7_VITVI</name>
<dbReference type="InterPro" id="IPR043502">
    <property type="entry name" value="DNA/RNA_pol_sf"/>
</dbReference>
<feature type="region of interest" description="Disordered" evidence="2">
    <location>
        <begin position="695"/>
        <end position="716"/>
    </location>
</feature>
<evidence type="ECO:0000259" key="3">
    <source>
        <dbReference type="PROSITE" id="PS50994"/>
    </source>
</evidence>
<dbReference type="PANTHER" id="PTHR11439">
    <property type="entry name" value="GAG-POL-RELATED RETROTRANSPOSON"/>
    <property type="match status" value="1"/>
</dbReference>
<dbReference type="Pfam" id="PF07727">
    <property type="entry name" value="RVT_2"/>
    <property type="match status" value="1"/>
</dbReference>
<evidence type="ECO:0000313" key="4">
    <source>
        <dbReference type="EMBL" id="RVX22080.1"/>
    </source>
</evidence>
<dbReference type="Pfam" id="PF25597">
    <property type="entry name" value="SH3_retrovirus"/>
    <property type="match status" value="1"/>
</dbReference>
<feature type="compositionally biased region" description="Low complexity" evidence="2">
    <location>
        <begin position="293"/>
        <end position="307"/>
    </location>
</feature>
<dbReference type="InterPro" id="IPR057670">
    <property type="entry name" value="SH3_retrovirus"/>
</dbReference>
<dbReference type="GO" id="GO:0003676">
    <property type="term" value="F:nucleic acid binding"/>
    <property type="evidence" value="ECO:0007669"/>
    <property type="project" value="InterPro"/>
</dbReference>
<dbReference type="InterPro" id="IPR013103">
    <property type="entry name" value="RVT_2"/>
</dbReference>
<feature type="domain" description="Integrase catalytic" evidence="3">
    <location>
        <begin position="376"/>
        <end position="556"/>
    </location>
</feature>
<feature type="compositionally biased region" description="Polar residues" evidence="2">
    <location>
        <begin position="695"/>
        <end position="708"/>
    </location>
</feature>
<dbReference type="InterPro" id="IPR012337">
    <property type="entry name" value="RNaseH-like_sf"/>
</dbReference>
<dbReference type="EMBL" id="QGNW01000004">
    <property type="protein sequence ID" value="RVX22080.1"/>
    <property type="molecule type" value="Genomic_DNA"/>
</dbReference>
<dbReference type="GO" id="GO:0015074">
    <property type="term" value="P:DNA integration"/>
    <property type="evidence" value="ECO:0007669"/>
    <property type="project" value="InterPro"/>
</dbReference>
<dbReference type="SUPFAM" id="SSF56672">
    <property type="entry name" value="DNA/RNA polymerases"/>
    <property type="match status" value="1"/>
</dbReference>
<organism evidence="4 5">
    <name type="scientific">Vitis vinifera</name>
    <name type="common">Grape</name>
    <dbReference type="NCBI Taxonomy" id="29760"/>
    <lineage>
        <taxon>Eukaryota</taxon>
        <taxon>Viridiplantae</taxon>
        <taxon>Streptophyta</taxon>
        <taxon>Embryophyta</taxon>
        <taxon>Tracheophyta</taxon>
        <taxon>Spermatophyta</taxon>
        <taxon>Magnoliopsida</taxon>
        <taxon>eudicotyledons</taxon>
        <taxon>Gunneridae</taxon>
        <taxon>Pentapetalae</taxon>
        <taxon>rosids</taxon>
        <taxon>Vitales</taxon>
        <taxon>Vitaceae</taxon>
        <taxon>Viteae</taxon>
        <taxon>Vitis</taxon>
    </lineage>
</organism>
<dbReference type="CDD" id="cd09272">
    <property type="entry name" value="RNase_HI_RT_Ty1"/>
    <property type="match status" value="1"/>
</dbReference>
<dbReference type="Gene3D" id="3.30.420.10">
    <property type="entry name" value="Ribonuclease H-like superfamily/Ribonuclease H"/>
    <property type="match status" value="1"/>
</dbReference>
<keyword evidence="1" id="KW-0064">Aspartyl protease</keyword>